<dbReference type="PROSITE" id="PS00676">
    <property type="entry name" value="SIGMA54_INTERACT_2"/>
    <property type="match status" value="1"/>
</dbReference>
<comment type="caution">
    <text evidence="7">The sequence shown here is derived from an EMBL/GenBank/DDBJ whole genome shotgun (WGS) entry which is preliminary data.</text>
</comment>
<evidence type="ECO:0000256" key="1">
    <source>
        <dbReference type="ARBA" id="ARBA00022741"/>
    </source>
</evidence>
<gene>
    <name evidence="7" type="ORF">ENL19_02245</name>
</gene>
<keyword evidence="2" id="KW-0067">ATP-binding</keyword>
<protein>
    <submittedName>
        <fullName evidence="7">Sigma-54-dependent Fis family transcriptional regulator</fullName>
    </submittedName>
</protein>
<dbReference type="InterPro" id="IPR025662">
    <property type="entry name" value="Sigma_54_int_dom_ATP-bd_1"/>
</dbReference>
<dbReference type="PROSITE" id="PS00688">
    <property type="entry name" value="SIGMA54_INTERACT_3"/>
    <property type="match status" value="1"/>
</dbReference>
<reference evidence="7" key="1">
    <citation type="journal article" date="2020" name="mSystems">
        <title>Genome- and Community-Level Interaction Insights into Carbon Utilization and Element Cycling Functions of Hydrothermarchaeota in Hydrothermal Sediment.</title>
        <authorList>
            <person name="Zhou Z."/>
            <person name="Liu Y."/>
            <person name="Xu W."/>
            <person name="Pan J."/>
            <person name="Luo Z.H."/>
            <person name="Li M."/>
        </authorList>
    </citation>
    <scope>NUCLEOTIDE SEQUENCE [LARGE SCALE GENOMIC DNA]</scope>
    <source>
        <strain evidence="7">HyVt-74</strain>
    </source>
</reference>
<dbReference type="PROSITE" id="PS50045">
    <property type="entry name" value="SIGMA54_INTERACT_4"/>
    <property type="match status" value="1"/>
</dbReference>
<dbReference type="Pfam" id="PF25601">
    <property type="entry name" value="AAA_lid_14"/>
    <property type="match status" value="1"/>
</dbReference>
<proteinExistence type="predicted"/>
<dbReference type="InterPro" id="IPR027417">
    <property type="entry name" value="P-loop_NTPase"/>
</dbReference>
<keyword evidence="5" id="KW-0804">Transcription</keyword>
<dbReference type="InterPro" id="IPR002078">
    <property type="entry name" value="Sigma_54_int"/>
</dbReference>
<evidence type="ECO:0000256" key="5">
    <source>
        <dbReference type="ARBA" id="ARBA00023163"/>
    </source>
</evidence>
<dbReference type="SUPFAM" id="SSF46689">
    <property type="entry name" value="Homeodomain-like"/>
    <property type="match status" value="1"/>
</dbReference>
<dbReference type="CDD" id="cd00009">
    <property type="entry name" value="AAA"/>
    <property type="match status" value="1"/>
</dbReference>
<dbReference type="InterPro" id="IPR025944">
    <property type="entry name" value="Sigma_54_int_dom_CS"/>
</dbReference>
<evidence type="ECO:0000259" key="6">
    <source>
        <dbReference type="PROSITE" id="PS50045"/>
    </source>
</evidence>
<feature type="non-terminal residue" evidence="7">
    <location>
        <position position="1"/>
    </location>
</feature>
<dbReference type="PANTHER" id="PTHR32071">
    <property type="entry name" value="TRANSCRIPTIONAL REGULATORY PROTEIN"/>
    <property type="match status" value="1"/>
</dbReference>
<evidence type="ECO:0000313" key="7">
    <source>
        <dbReference type="EMBL" id="HHE04865.1"/>
    </source>
</evidence>
<dbReference type="SUPFAM" id="SSF52540">
    <property type="entry name" value="P-loop containing nucleoside triphosphate hydrolases"/>
    <property type="match status" value="1"/>
</dbReference>
<accession>A0A7C5DAZ0</accession>
<feature type="domain" description="Sigma-54 factor interaction" evidence="6">
    <location>
        <begin position="1"/>
        <end position="216"/>
    </location>
</feature>
<dbReference type="SMART" id="SM00382">
    <property type="entry name" value="AAA"/>
    <property type="match status" value="1"/>
</dbReference>
<dbReference type="InterPro" id="IPR003593">
    <property type="entry name" value="AAA+_ATPase"/>
</dbReference>
<dbReference type="FunFam" id="3.40.50.300:FF:000006">
    <property type="entry name" value="DNA-binding transcriptional regulator NtrC"/>
    <property type="match status" value="1"/>
</dbReference>
<evidence type="ECO:0000256" key="4">
    <source>
        <dbReference type="ARBA" id="ARBA00023125"/>
    </source>
</evidence>
<dbReference type="AlphaFoldDB" id="A0A7C5DAZ0"/>
<dbReference type="Gene3D" id="1.10.8.60">
    <property type="match status" value="1"/>
</dbReference>
<organism evidence="7">
    <name type="scientific">candidate division WOR-3 bacterium</name>
    <dbReference type="NCBI Taxonomy" id="2052148"/>
    <lineage>
        <taxon>Bacteria</taxon>
        <taxon>Bacteria division WOR-3</taxon>
    </lineage>
</organism>
<evidence type="ECO:0000256" key="3">
    <source>
        <dbReference type="ARBA" id="ARBA00023015"/>
    </source>
</evidence>
<name>A0A7C5DAZ0_UNCW3</name>
<dbReference type="Pfam" id="PF00158">
    <property type="entry name" value="Sigma54_activat"/>
    <property type="match status" value="1"/>
</dbReference>
<keyword evidence="1" id="KW-0547">Nucleotide-binding</keyword>
<sequence length="294" mass="33362">IVDLILKAAETDANVLITGETGTGKDRVAELIHLNSKRKKGPFVKVNICAIPETLMESELFGSEKGADKLRRGKFEEANGGTLLLDEIADLPLGSQVKLLRAVQTKKIMRLGSSNEIDVDVRIIATTNKNIEQEVARGNFREDLYYRLNVLRLVIPPLRERPEDIIVLVNYFIKKYSKREGKKIAGVSKGAMEKILNYSYPGNVRELENMIERAIIITNSDEIKEEDIIMNFNVIPEPESIEGKSLNKLLEEKEREIILKTLEKCKWVKTKAAKALKISERKLRYRMEKLGIKG</sequence>
<dbReference type="Gene3D" id="1.10.10.60">
    <property type="entry name" value="Homeodomain-like"/>
    <property type="match status" value="1"/>
</dbReference>
<keyword evidence="3" id="KW-0805">Transcription regulation</keyword>
<dbReference type="GO" id="GO:0005524">
    <property type="term" value="F:ATP binding"/>
    <property type="evidence" value="ECO:0007669"/>
    <property type="project" value="UniProtKB-KW"/>
</dbReference>
<dbReference type="GO" id="GO:0006355">
    <property type="term" value="P:regulation of DNA-templated transcription"/>
    <property type="evidence" value="ECO:0007669"/>
    <property type="project" value="InterPro"/>
</dbReference>
<keyword evidence="4" id="KW-0238">DNA-binding</keyword>
<evidence type="ECO:0000256" key="2">
    <source>
        <dbReference type="ARBA" id="ARBA00022840"/>
    </source>
</evidence>
<dbReference type="InterPro" id="IPR009057">
    <property type="entry name" value="Homeodomain-like_sf"/>
</dbReference>
<dbReference type="EMBL" id="DRTB01000168">
    <property type="protein sequence ID" value="HHE04865.1"/>
    <property type="molecule type" value="Genomic_DNA"/>
</dbReference>
<dbReference type="Pfam" id="PF02954">
    <property type="entry name" value="HTH_8"/>
    <property type="match status" value="1"/>
</dbReference>
<dbReference type="PRINTS" id="PR01590">
    <property type="entry name" value="HTHFIS"/>
</dbReference>
<dbReference type="GO" id="GO:0043565">
    <property type="term" value="F:sequence-specific DNA binding"/>
    <property type="evidence" value="ECO:0007669"/>
    <property type="project" value="InterPro"/>
</dbReference>
<dbReference type="InterPro" id="IPR025943">
    <property type="entry name" value="Sigma_54_int_dom_ATP-bd_2"/>
</dbReference>
<dbReference type="Proteomes" id="UP000886110">
    <property type="component" value="Unassembled WGS sequence"/>
</dbReference>
<dbReference type="PROSITE" id="PS00675">
    <property type="entry name" value="SIGMA54_INTERACT_1"/>
    <property type="match status" value="1"/>
</dbReference>
<dbReference type="PANTHER" id="PTHR32071:SF57">
    <property type="entry name" value="C4-DICARBOXYLATE TRANSPORT TRANSCRIPTIONAL REGULATORY PROTEIN DCTD"/>
    <property type="match status" value="1"/>
</dbReference>
<dbReference type="Gene3D" id="3.40.50.300">
    <property type="entry name" value="P-loop containing nucleotide triphosphate hydrolases"/>
    <property type="match status" value="1"/>
</dbReference>
<dbReference type="InterPro" id="IPR002197">
    <property type="entry name" value="HTH_Fis"/>
</dbReference>
<dbReference type="InterPro" id="IPR058031">
    <property type="entry name" value="AAA_lid_NorR"/>
</dbReference>